<accession>A0A7X1B5M0</accession>
<evidence type="ECO:0000313" key="8">
    <source>
        <dbReference type="Proteomes" id="UP000526501"/>
    </source>
</evidence>
<evidence type="ECO:0000256" key="3">
    <source>
        <dbReference type="ARBA" id="ARBA00022692"/>
    </source>
</evidence>
<gene>
    <name evidence="7" type="ORF">H5P27_08575</name>
</gene>
<keyword evidence="3 6" id="KW-0812">Transmembrane</keyword>
<evidence type="ECO:0000256" key="4">
    <source>
        <dbReference type="ARBA" id="ARBA00022989"/>
    </source>
</evidence>
<dbReference type="PANTHER" id="PTHR23513:SF6">
    <property type="entry name" value="MAJOR FACILITATOR SUPERFAMILY ASSOCIATED DOMAIN-CONTAINING PROTEIN"/>
    <property type="match status" value="1"/>
</dbReference>
<dbReference type="AlphaFoldDB" id="A0A7X1B5M0"/>
<feature type="transmembrane region" description="Helical" evidence="6">
    <location>
        <begin position="161"/>
        <end position="188"/>
    </location>
</feature>
<organism evidence="7 8">
    <name type="scientific">Pelagicoccus albus</name>
    <dbReference type="NCBI Taxonomy" id="415222"/>
    <lineage>
        <taxon>Bacteria</taxon>
        <taxon>Pseudomonadati</taxon>
        <taxon>Verrucomicrobiota</taxon>
        <taxon>Opitutia</taxon>
        <taxon>Puniceicoccales</taxon>
        <taxon>Pelagicoccaceae</taxon>
        <taxon>Pelagicoccus</taxon>
    </lineage>
</organism>
<dbReference type="Gene3D" id="1.20.1250.20">
    <property type="entry name" value="MFS general substrate transporter like domains"/>
    <property type="match status" value="1"/>
</dbReference>
<dbReference type="Proteomes" id="UP000526501">
    <property type="component" value="Unassembled WGS sequence"/>
</dbReference>
<feature type="transmembrane region" description="Helical" evidence="6">
    <location>
        <begin position="12"/>
        <end position="37"/>
    </location>
</feature>
<feature type="transmembrane region" description="Helical" evidence="6">
    <location>
        <begin position="258"/>
        <end position="278"/>
    </location>
</feature>
<evidence type="ECO:0000313" key="7">
    <source>
        <dbReference type="EMBL" id="MBC2606098.1"/>
    </source>
</evidence>
<dbReference type="PANTHER" id="PTHR23513">
    <property type="entry name" value="INTEGRAL MEMBRANE EFFLUX PROTEIN-RELATED"/>
    <property type="match status" value="1"/>
</dbReference>
<keyword evidence="2" id="KW-1003">Cell membrane</keyword>
<evidence type="ECO:0000256" key="1">
    <source>
        <dbReference type="ARBA" id="ARBA00004651"/>
    </source>
</evidence>
<feature type="transmembrane region" description="Helical" evidence="6">
    <location>
        <begin position="43"/>
        <end position="63"/>
    </location>
</feature>
<dbReference type="EMBL" id="JACHVC010000007">
    <property type="protein sequence ID" value="MBC2606098.1"/>
    <property type="molecule type" value="Genomic_DNA"/>
</dbReference>
<dbReference type="SUPFAM" id="SSF103473">
    <property type="entry name" value="MFS general substrate transporter"/>
    <property type="match status" value="1"/>
</dbReference>
<proteinExistence type="predicted"/>
<keyword evidence="5 6" id="KW-0472">Membrane</keyword>
<comment type="subcellular location">
    <subcellularLocation>
        <location evidence="1">Cell membrane</location>
        <topology evidence="1">Multi-pass membrane protein</topology>
    </subcellularLocation>
</comment>
<protein>
    <submittedName>
        <fullName evidence="7">MFS transporter</fullName>
    </submittedName>
</protein>
<keyword evidence="4 6" id="KW-1133">Transmembrane helix</keyword>
<dbReference type="GO" id="GO:0022857">
    <property type="term" value="F:transmembrane transporter activity"/>
    <property type="evidence" value="ECO:0007669"/>
    <property type="project" value="InterPro"/>
</dbReference>
<dbReference type="RefSeq" id="WP_185659980.1">
    <property type="nucleotide sequence ID" value="NZ_CAWPOO010000007.1"/>
</dbReference>
<feature type="transmembrane region" description="Helical" evidence="6">
    <location>
        <begin position="350"/>
        <end position="369"/>
    </location>
</feature>
<feature type="transmembrane region" description="Helical" evidence="6">
    <location>
        <begin position="375"/>
        <end position="392"/>
    </location>
</feature>
<dbReference type="InterPro" id="IPR011701">
    <property type="entry name" value="MFS"/>
</dbReference>
<feature type="transmembrane region" description="Helical" evidence="6">
    <location>
        <begin position="309"/>
        <end position="329"/>
    </location>
</feature>
<reference evidence="7 8" key="1">
    <citation type="submission" date="2020-07" db="EMBL/GenBank/DDBJ databases">
        <authorList>
            <person name="Feng X."/>
        </authorList>
    </citation>
    <scope>NUCLEOTIDE SEQUENCE [LARGE SCALE GENOMIC DNA]</scope>
    <source>
        <strain evidence="7 8">JCM23202</strain>
    </source>
</reference>
<sequence>MSIFKRNPEFLKLWFGTSTSTFGDALFTIWSVSIVYSSSKSPLLVSLVFLSGMLPDILFQPIAGAIVDRYNPKKILSISATAQTIPLIGVALLAYTDSKYLTASIIIFNVIESIFNTAYHNSVYVLTPATTQNEDIVSANSAIRSASEISNILGFALGGFLLAHLGSITAIGINVASFAIVALVGYFLKIPKKLENRENENSFQLNDLLLGFKYTIKIKRLRFFIIWAAVGNLALAPVMILLPSVVDRLHPGNEALLGLHYVSMSIGGLLGSLTLPLLKLPADKKFFVVSTSFLALFTAVIAFTSHTSLSLVCVCMISMTMVVSSIQVVSEFQKTVDIDILGKSISSFEFFGSLGLPFAIIASGFFSTVFSIESILLWAAVLLLAVATYAMVSDSLKTNSTGLEPSE</sequence>
<dbReference type="InterPro" id="IPR036259">
    <property type="entry name" value="MFS_trans_sf"/>
</dbReference>
<feature type="transmembrane region" description="Helical" evidence="6">
    <location>
        <begin position="223"/>
        <end position="246"/>
    </location>
</feature>
<feature type="transmembrane region" description="Helical" evidence="6">
    <location>
        <begin position="75"/>
        <end position="95"/>
    </location>
</feature>
<feature type="transmembrane region" description="Helical" evidence="6">
    <location>
        <begin position="285"/>
        <end position="303"/>
    </location>
</feature>
<evidence type="ECO:0000256" key="2">
    <source>
        <dbReference type="ARBA" id="ARBA00022475"/>
    </source>
</evidence>
<keyword evidence="8" id="KW-1185">Reference proteome</keyword>
<name>A0A7X1B5M0_9BACT</name>
<dbReference type="Pfam" id="PF07690">
    <property type="entry name" value="MFS_1"/>
    <property type="match status" value="1"/>
</dbReference>
<dbReference type="CDD" id="cd06173">
    <property type="entry name" value="MFS_MefA_like"/>
    <property type="match status" value="1"/>
</dbReference>
<comment type="caution">
    <text evidence="7">The sequence shown here is derived from an EMBL/GenBank/DDBJ whole genome shotgun (WGS) entry which is preliminary data.</text>
</comment>
<evidence type="ECO:0000256" key="5">
    <source>
        <dbReference type="ARBA" id="ARBA00023136"/>
    </source>
</evidence>
<evidence type="ECO:0000256" key="6">
    <source>
        <dbReference type="SAM" id="Phobius"/>
    </source>
</evidence>
<dbReference type="GO" id="GO:0005886">
    <property type="term" value="C:plasma membrane"/>
    <property type="evidence" value="ECO:0007669"/>
    <property type="project" value="UniProtKB-SubCell"/>
</dbReference>